<name>V9DXX1_PHYNI</name>
<sequence>MGKPDFVEKPTFSLLPTKRGFEASYCKVDSTGLKSLLKRSPKLAVVSGLFMTDRCGHWKTA</sequence>
<dbReference type="AlphaFoldDB" id="V9DXX1"/>
<comment type="caution">
    <text evidence="1">The sequence shown here is derived from an EMBL/GenBank/DDBJ whole genome shotgun (WGS) entry which is preliminary data.</text>
</comment>
<dbReference type="EMBL" id="ANIZ01003764">
    <property type="protein sequence ID" value="ETI31516.1"/>
    <property type="molecule type" value="Genomic_DNA"/>
</dbReference>
<proteinExistence type="predicted"/>
<protein>
    <submittedName>
        <fullName evidence="1">Uncharacterized protein</fullName>
    </submittedName>
</protein>
<accession>V9DXX1</accession>
<organism evidence="1 2">
    <name type="scientific">Phytophthora nicotianae P1569</name>
    <dbReference type="NCBI Taxonomy" id="1317065"/>
    <lineage>
        <taxon>Eukaryota</taxon>
        <taxon>Sar</taxon>
        <taxon>Stramenopiles</taxon>
        <taxon>Oomycota</taxon>
        <taxon>Peronosporomycetes</taxon>
        <taxon>Peronosporales</taxon>
        <taxon>Peronosporaceae</taxon>
        <taxon>Phytophthora</taxon>
    </lineage>
</organism>
<evidence type="ECO:0000313" key="2">
    <source>
        <dbReference type="Proteomes" id="UP000018721"/>
    </source>
</evidence>
<keyword evidence="2" id="KW-1185">Reference proteome</keyword>
<dbReference type="Proteomes" id="UP000018721">
    <property type="component" value="Unassembled WGS sequence"/>
</dbReference>
<evidence type="ECO:0000313" key="1">
    <source>
        <dbReference type="EMBL" id="ETI31516.1"/>
    </source>
</evidence>
<gene>
    <name evidence="1" type="ORF">F443_21519</name>
</gene>
<reference evidence="1 2" key="1">
    <citation type="submission" date="2013-11" db="EMBL/GenBank/DDBJ databases">
        <title>The Genome Sequence of Phytophthora parasitica P1569.</title>
        <authorList>
            <consortium name="The Broad Institute Genomics Platform"/>
            <person name="Russ C."/>
            <person name="Tyler B."/>
            <person name="Panabieres F."/>
            <person name="Shan W."/>
            <person name="Tripathy S."/>
            <person name="Grunwald N."/>
            <person name="Machado M."/>
            <person name="Johnson C.S."/>
            <person name="Arredondo F."/>
            <person name="Hong C."/>
            <person name="Coffey M."/>
            <person name="Young S.K."/>
            <person name="Zeng Q."/>
            <person name="Gargeya S."/>
            <person name="Fitzgerald M."/>
            <person name="Abouelleil A."/>
            <person name="Alvarado L."/>
            <person name="Chapman S.B."/>
            <person name="Gainer-Dewar J."/>
            <person name="Goldberg J."/>
            <person name="Griggs A."/>
            <person name="Gujja S."/>
            <person name="Hansen M."/>
            <person name="Howarth C."/>
            <person name="Imamovic A."/>
            <person name="Ireland A."/>
            <person name="Larimer J."/>
            <person name="McCowan C."/>
            <person name="Murphy C."/>
            <person name="Pearson M."/>
            <person name="Poon T.W."/>
            <person name="Priest M."/>
            <person name="Roberts A."/>
            <person name="Saif S."/>
            <person name="Shea T."/>
            <person name="Sykes S."/>
            <person name="Wortman J."/>
            <person name="Nusbaum C."/>
            <person name="Birren B."/>
        </authorList>
    </citation>
    <scope>NUCLEOTIDE SEQUENCE [LARGE SCALE GENOMIC DNA]</scope>
    <source>
        <strain evidence="1 2">P1569</strain>
    </source>
</reference>
<dbReference type="HOGENOM" id="CLU_2927636_0_0_1"/>